<dbReference type="EC" id="2.1.1.144" evidence="2"/>
<proteinExistence type="predicted"/>
<feature type="domain" description="Methyltransferase type 11" evidence="1">
    <location>
        <begin position="37"/>
        <end position="127"/>
    </location>
</feature>
<dbReference type="Proteomes" id="UP000245461">
    <property type="component" value="Unassembled WGS sequence"/>
</dbReference>
<reference evidence="2 3" key="1">
    <citation type="submission" date="2018-05" db="EMBL/GenBank/DDBJ databases">
        <title>Zavarzinia sp. HR-AS.</title>
        <authorList>
            <person name="Lee Y."/>
            <person name="Jeon C.O."/>
        </authorList>
    </citation>
    <scope>NUCLEOTIDE SEQUENCE [LARGE SCALE GENOMIC DNA]</scope>
    <source>
        <strain evidence="2 3">HR-AS</strain>
    </source>
</reference>
<dbReference type="GO" id="GO:0032259">
    <property type="term" value="P:methylation"/>
    <property type="evidence" value="ECO:0007669"/>
    <property type="project" value="UniProtKB-KW"/>
</dbReference>
<dbReference type="InterPro" id="IPR029063">
    <property type="entry name" value="SAM-dependent_MTases_sf"/>
</dbReference>
<dbReference type="CDD" id="cd02440">
    <property type="entry name" value="AdoMet_MTases"/>
    <property type="match status" value="1"/>
</dbReference>
<evidence type="ECO:0000259" key="1">
    <source>
        <dbReference type="Pfam" id="PF08241"/>
    </source>
</evidence>
<dbReference type="RefSeq" id="WP_109907171.1">
    <property type="nucleotide sequence ID" value="NZ_QGLE01000010.1"/>
</dbReference>
<evidence type="ECO:0000313" key="3">
    <source>
        <dbReference type="Proteomes" id="UP000245461"/>
    </source>
</evidence>
<keyword evidence="2" id="KW-0808">Transferase</keyword>
<dbReference type="PANTHER" id="PTHR43861:SF1">
    <property type="entry name" value="TRANS-ACONITATE 2-METHYLTRANSFERASE"/>
    <property type="match status" value="1"/>
</dbReference>
<keyword evidence="2" id="KW-0489">Methyltransferase</keyword>
<dbReference type="InterPro" id="IPR013216">
    <property type="entry name" value="Methyltransf_11"/>
</dbReference>
<organism evidence="2 3">
    <name type="scientific">Zavarzinia aquatilis</name>
    <dbReference type="NCBI Taxonomy" id="2211142"/>
    <lineage>
        <taxon>Bacteria</taxon>
        <taxon>Pseudomonadati</taxon>
        <taxon>Pseudomonadota</taxon>
        <taxon>Alphaproteobacteria</taxon>
        <taxon>Rhodospirillales</taxon>
        <taxon>Zavarziniaceae</taxon>
        <taxon>Zavarzinia</taxon>
    </lineage>
</organism>
<keyword evidence="3" id="KW-1185">Reference proteome</keyword>
<dbReference type="OrthoDB" id="9795085at2"/>
<dbReference type="GO" id="GO:0030798">
    <property type="term" value="F:trans-aconitate 2-methyltransferase activity"/>
    <property type="evidence" value="ECO:0007669"/>
    <property type="project" value="UniProtKB-EC"/>
</dbReference>
<comment type="caution">
    <text evidence="2">The sequence shown here is derived from an EMBL/GenBank/DDBJ whole genome shotgun (WGS) entry which is preliminary data.</text>
</comment>
<evidence type="ECO:0000313" key="2">
    <source>
        <dbReference type="EMBL" id="PWR20173.1"/>
    </source>
</evidence>
<dbReference type="SUPFAM" id="SSF53335">
    <property type="entry name" value="S-adenosyl-L-methionine-dependent methyltransferases"/>
    <property type="match status" value="1"/>
</dbReference>
<dbReference type="AlphaFoldDB" id="A0A317E446"/>
<dbReference type="InterPro" id="IPR023149">
    <property type="entry name" value="Trans_acon_MeTrfase_C"/>
</dbReference>
<dbReference type="Gene3D" id="1.10.150.290">
    <property type="entry name" value="S-adenosyl-L-methionine-dependent methyltransferases"/>
    <property type="match status" value="1"/>
</dbReference>
<sequence length="259" mass="27358">MASWDPGQYAKFAGPRLRPAADLVARLPDRAYRAGIDLGCGGGQVTALLRSRFPGLALAGIDNSPDMLAVAGKALPDVDFRLGDIGDPGLAAGHDLIVSNAAFHWLADHRKVLSALMAGLPPGGVLAVQMPRNHGAPSHRLLAEVAARPRWASAFSGVAGIRPVDEPADYARLLTAAGASEVDAWATDYVHALPPAPESHPVLEWVKGTALRPYLDVLDEAAAAAFLAAYRAALTEAYPAEADGRVLFPFRRVFFVACR</sequence>
<dbReference type="PANTHER" id="PTHR43861">
    <property type="entry name" value="TRANS-ACONITATE 2-METHYLTRANSFERASE-RELATED"/>
    <property type="match status" value="1"/>
</dbReference>
<protein>
    <submittedName>
        <fullName evidence="2">Trans-aconitate 2-methyltransferase</fullName>
        <ecNumber evidence="2">2.1.1.144</ecNumber>
    </submittedName>
</protein>
<dbReference type="EMBL" id="QGLE01000010">
    <property type="protein sequence ID" value="PWR20173.1"/>
    <property type="molecule type" value="Genomic_DNA"/>
</dbReference>
<dbReference type="Pfam" id="PF08241">
    <property type="entry name" value="Methyltransf_11"/>
    <property type="match status" value="1"/>
</dbReference>
<accession>A0A317E446</accession>
<dbReference type="Gene3D" id="3.40.50.150">
    <property type="entry name" value="Vaccinia Virus protein VP39"/>
    <property type="match status" value="1"/>
</dbReference>
<gene>
    <name evidence="2" type="ORF">DKG74_15940</name>
</gene>
<name>A0A317E446_9PROT</name>